<comment type="subcellular location">
    <subcellularLocation>
        <location evidence="1">Membrane</location>
        <topology evidence="1">Single-pass membrane protein</topology>
    </subcellularLocation>
</comment>
<dbReference type="InterPro" id="IPR050685">
    <property type="entry name" value="LDLR"/>
</dbReference>
<feature type="domain" description="EGF-like" evidence="11">
    <location>
        <begin position="1198"/>
        <end position="1240"/>
    </location>
</feature>
<feature type="transmembrane region" description="Helical" evidence="9">
    <location>
        <begin position="1517"/>
        <end position="1540"/>
    </location>
</feature>
<feature type="disulfide bond" evidence="8">
    <location>
        <begin position="182"/>
        <end position="194"/>
    </location>
</feature>
<proteinExistence type="predicted"/>
<feature type="domain" description="EGF-like" evidence="11">
    <location>
        <begin position="1158"/>
        <end position="1196"/>
    </location>
</feature>
<dbReference type="CDD" id="cd00112">
    <property type="entry name" value="LDLa"/>
    <property type="match status" value="3"/>
</dbReference>
<feature type="transmembrane region" description="Helical" evidence="9">
    <location>
        <begin position="1743"/>
        <end position="1764"/>
    </location>
</feature>
<keyword evidence="10" id="KW-0732">Signal</keyword>
<accession>A0A815Q5U3</accession>
<evidence type="ECO:0000256" key="2">
    <source>
        <dbReference type="ARBA" id="ARBA00022692"/>
    </source>
</evidence>
<dbReference type="Gene3D" id="1.20.1070.10">
    <property type="entry name" value="Rhodopsin 7-helix transmembrane proteins"/>
    <property type="match status" value="1"/>
</dbReference>
<comment type="caution">
    <text evidence="13">The sequence shown here is derived from an EMBL/GenBank/DDBJ whole genome shotgun (WGS) entry which is preliminary data.</text>
</comment>
<dbReference type="InterPro" id="IPR036055">
    <property type="entry name" value="LDL_receptor-like_sf"/>
</dbReference>
<dbReference type="PANTHER" id="PTHR24270">
    <property type="entry name" value="LOW-DENSITY LIPOPROTEIN RECEPTOR-RELATED"/>
    <property type="match status" value="1"/>
</dbReference>
<feature type="disulfide bond" evidence="7">
    <location>
        <begin position="1186"/>
        <end position="1195"/>
    </location>
</feature>
<dbReference type="Proteomes" id="UP000663860">
    <property type="component" value="Unassembled WGS sequence"/>
</dbReference>
<dbReference type="SUPFAM" id="SSF81321">
    <property type="entry name" value="Family A G protein-coupled receptor-like"/>
    <property type="match status" value="1"/>
</dbReference>
<evidence type="ECO:0000256" key="8">
    <source>
        <dbReference type="PROSITE-ProRule" id="PRU00124"/>
    </source>
</evidence>
<dbReference type="Pfam" id="PF00057">
    <property type="entry name" value="Ldl_recept_a"/>
    <property type="match status" value="1"/>
</dbReference>
<dbReference type="InterPro" id="IPR017452">
    <property type="entry name" value="GPCR_Rhodpsn_7TM"/>
</dbReference>
<dbReference type="SUPFAM" id="SSF57196">
    <property type="entry name" value="EGF/Laminin"/>
    <property type="match status" value="1"/>
</dbReference>
<feature type="disulfide bond" evidence="8">
    <location>
        <begin position="224"/>
        <end position="236"/>
    </location>
</feature>
<dbReference type="PROSITE" id="PS50262">
    <property type="entry name" value="G_PROTEIN_RECEP_F1_2"/>
    <property type="match status" value="1"/>
</dbReference>
<evidence type="ECO:0000313" key="15">
    <source>
        <dbReference type="Proteomes" id="UP000663860"/>
    </source>
</evidence>
<evidence type="ECO:0000313" key="13">
    <source>
        <dbReference type="EMBL" id="CAF1457476.1"/>
    </source>
</evidence>
<gene>
    <name evidence="13" type="ORF">IZO911_LOCUS42725</name>
    <name evidence="14" type="ORF">KXQ929_LOCUS29967</name>
</gene>
<feature type="chain" id="PRO_5036228586" evidence="10">
    <location>
        <begin position="21"/>
        <end position="1839"/>
    </location>
</feature>
<feature type="transmembrane region" description="Helical" evidence="9">
    <location>
        <begin position="1552"/>
        <end position="1577"/>
    </location>
</feature>
<evidence type="ECO:0000256" key="7">
    <source>
        <dbReference type="PROSITE-ProRule" id="PRU00076"/>
    </source>
</evidence>
<evidence type="ECO:0000256" key="5">
    <source>
        <dbReference type="ARBA" id="ARBA00023136"/>
    </source>
</evidence>
<dbReference type="PROSITE" id="PS50026">
    <property type="entry name" value="EGF_3"/>
    <property type="match status" value="3"/>
</dbReference>
<dbReference type="GO" id="GO:0005886">
    <property type="term" value="C:plasma membrane"/>
    <property type="evidence" value="ECO:0007669"/>
    <property type="project" value="TreeGrafter"/>
</dbReference>
<keyword evidence="2 9" id="KW-0812">Transmembrane</keyword>
<feature type="transmembrane region" description="Helical" evidence="9">
    <location>
        <begin position="1693"/>
        <end position="1712"/>
    </location>
</feature>
<feature type="transmembrane region" description="Helical" evidence="9">
    <location>
        <begin position="1633"/>
        <end position="1652"/>
    </location>
</feature>
<feature type="domain" description="EGF-like" evidence="11">
    <location>
        <begin position="1242"/>
        <end position="1281"/>
    </location>
</feature>
<dbReference type="InterPro" id="IPR002172">
    <property type="entry name" value="LDrepeatLR_classA_rpt"/>
</dbReference>
<evidence type="ECO:0000256" key="1">
    <source>
        <dbReference type="ARBA" id="ARBA00004167"/>
    </source>
</evidence>
<evidence type="ECO:0000256" key="6">
    <source>
        <dbReference type="ARBA" id="ARBA00023157"/>
    </source>
</evidence>
<feature type="disulfide bond" evidence="8">
    <location>
        <begin position="677"/>
        <end position="689"/>
    </location>
</feature>
<feature type="disulfide bond" evidence="8">
    <location>
        <begin position="231"/>
        <end position="249"/>
    </location>
</feature>
<name>A0A815Q5U3_9BILA</name>
<comment type="caution">
    <text evidence="7">Lacks conserved residue(s) required for the propagation of feature annotation.</text>
</comment>
<keyword evidence="4 9" id="KW-1133">Transmembrane helix</keyword>
<keyword evidence="5 9" id="KW-0472">Membrane</keyword>
<feature type="disulfide bond" evidence="7">
    <location>
        <begin position="1202"/>
        <end position="1212"/>
    </location>
</feature>
<evidence type="ECO:0000259" key="11">
    <source>
        <dbReference type="PROSITE" id="PS50026"/>
    </source>
</evidence>
<sequence length="1839" mass="212846">MRHIFTFIIFLTTTLVVVETTETVHNTDYLSNAQYFDCLHYTNEYTHTYSIKYCVQPENITNTQKQNHRNKQTQCDKGTTAHSFTSLFENDIDPYTVLSTFRSGVEQADRYGSYYFSRQLNNSSVLIDNDSICNCSSLKGVFGRYCEYEFYVGSTLAETTRIIKIKRKPDALYGQLQRRRMCYTEIDCNYGVLCLDWRNICDGTQNCMDGVDEENCDRIEMNECLKNEFRCRNGLCIPEEYWLDGEVDCQDTSDELEPVDLDINCPLEKGMDCDERVCWNHESISCGDGICVLPYRLILNIADMSNDKGLTAQCYTLRDIAFQCEIHRPFRLWTLSGGFCTHLKLPWGDELFTSEEGACEFRLKCHLSSNLSANCLMDDRKFMWLESLCTSYTHVSYPRDSLLGPFFDTYYPTKLHLYNSVFPSLIHVHGGLRCAGFHVTFIEFSMLENLEGAESLYFAEASRMEERLCRFAAKTNPQQSFVRNHSNLAPHFNTSCWHKWLAFFDLSNVEEVAAECNEYCLSPHRISDGLSDCLGRYRNVSAGISVSLDERSIGGPFELYHKSCLNCIGSRTQNPICLPVSYIDSFQPHCMDGKERYLIGTEIAIKSLKCDGKDASECHIIRDYVIQSFIDEKNITITTTTSSFIKVLPFIQHCDTYFDTETGIDESVEHCLDKWSCAANEYRCLTGQCIPLDWICDGKVKIFTAIVIFTGLCLGTWDCSDASDEQGLLHQVGGFIDNHNRLLLNFKEVWMRCFERYENQSFANICNITTEYPCFLANVDNPLDFQLNRPCIELKRIGDRHIDCLGKSDERNLIKCGTDVLGWQFGCTNTNTECIIPRYFCTSLFTCPVHDKRMACFYKDELNCNEYNDVMCLNGTCLRNARCNGEWDCLNGEDEYWCQSNLDGSEEGLKIYRNSRRIELISKITLTDYINPSTNRKYRQLSTRSVHDGIQQIFMKSYLKQRTQNVDDTISDDAIAEHYLEQLSLNLDNVLNFILPFICNRGIPINFINKHTRCLCSPSYYGDYCEFHANRISLVTHLNLTNYNGNYTTLIAKNGTILVSCTFRYKERIIDRHEFYIYSILKRTKQKFYFAYPRTAEFQEQKRNERNGTGLYSIRFEAFYLQPESYPVMFGIWHFPIEFDFLPAFRFAKILRFNNITRNYVCNLECGSHGTCLHVENEIEQFICSCHSGWYSNRCDQYYKECENYCHPHAICRPQERGFINGDIRPACLCPYGHFGPTCHLTYPSCTQCENGGSCYLTYDSSHIRPFECICIDNFYGDYCQFLKPSAVLRISEISSSFNILATSVQYYDVQIDLHDLYISKQQVFLGQLIEAQIDYVKNSAPSVIIIKLYNEDHLVYGPIFYLVYSQQNPKVSNNMTVQLTNENECKHTHVLFDSKIIQNTRASVLVFKYHELCRYHRQNRSSIVCFRDDDYFCLCDMTKQRAQCLRFDPYSDNCQYCLSGGKCIRGNLKQEQDFICLCPRCTYGRVCQFSTQLFSFTLDSLMIKDVQAHKNLSITVYMMITSLTFLTGIFSNLCSLLVFSRKNPRKVGVGYYLFLVSIMNIVSLIFQYGKIIHILLGGSGLLLDNKINLILCKLLSPMTSITTRISYWLTSLVTTERLSSVLYPTQSKIRKLNITFLLSLITILILCGTHIHEFLFYKIIRADSQQTNSNSLICVIDFVNQNWLMYNRINVLIHHLIPFSIQFMSITLMIIRIAKTRARINQDSQKHFFEILRKQFKTQKELYITPAVIIIAALPQLIFSSSFACTELNNDWQRYTLLLAYLFSFIPQICSFLIFVLPSTSYKTEFAKTRIDSGSAKLKDGDDAKYIRSDSEDVTHYE</sequence>
<reference evidence="13" key="1">
    <citation type="submission" date="2021-02" db="EMBL/GenBank/DDBJ databases">
        <authorList>
            <person name="Nowell W R."/>
        </authorList>
    </citation>
    <scope>NUCLEOTIDE SEQUENCE</scope>
</reference>
<organism evidence="13 15">
    <name type="scientific">Adineta steineri</name>
    <dbReference type="NCBI Taxonomy" id="433720"/>
    <lineage>
        <taxon>Eukaryota</taxon>
        <taxon>Metazoa</taxon>
        <taxon>Spiralia</taxon>
        <taxon>Gnathifera</taxon>
        <taxon>Rotifera</taxon>
        <taxon>Eurotatoria</taxon>
        <taxon>Bdelloidea</taxon>
        <taxon>Adinetida</taxon>
        <taxon>Adinetidae</taxon>
        <taxon>Adineta</taxon>
    </lineage>
</organism>
<feature type="disulfide bond" evidence="8">
    <location>
        <begin position="883"/>
        <end position="898"/>
    </location>
</feature>
<feature type="domain" description="G-protein coupled receptors family 1 profile" evidence="12">
    <location>
        <begin position="1532"/>
        <end position="1796"/>
    </location>
</feature>
<dbReference type="PROSITE" id="PS00022">
    <property type="entry name" value="EGF_1"/>
    <property type="match status" value="4"/>
</dbReference>
<feature type="disulfide bond" evidence="7">
    <location>
        <begin position="1162"/>
        <end position="1172"/>
    </location>
</feature>
<dbReference type="SMART" id="SM00192">
    <property type="entry name" value="LDLa"/>
    <property type="match status" value="5"/>
</dbReference>
<feature type="disulfide bond" evidence="7">
    <location>
        <begin position="1271"/>
        <end position="1280"/>
    </location>
</feature>
<dbReference type="PROSITE" id="PS50068">
    <property type="entry name" value="LDLRA_2"/>
    <property type="match status" value="4"/>
</dbReference>
<evidence type="ECO:0000256" key="3">
    <source>
        <dbReference type="ARBA" id="ARBA00022737"/>
    </source>
</evidence>
<dbReference type="Gene3D" id="4.10.400.10">
    <property type="entry name" value="Low-density Lipoprotein Receptor"/>
    <property type="match status" value="2"/>
</dbReference>
<keyword evidence="6 7" id="KW-1015">Disulfide bond</keyword>
<dbReference type="GO" id="GO:0016192">
    <property type="term" value="P:vesicle-mediated transport"/>
    <property type="evidence" value="ECO:0007669"/>
    <property type="project" value="UniProtKB-ARBA"/>
</dbReference>
<feature type="disulfide bond" evidence="8">
    <location>
        <begin position="201"/>
        <end position="216"/>
    </location>
</feature>
<dbReference type="InterPro" id="IPR000742">
    <property type="entry name" value="EGF"/>
</dbReference>
<evidence type="ECO:0000256" key="4">
    <source>
        <dbReference type="ARBA" id="ARBA00022989"/>
    </source>
</evidence>
<evidence type="ECO:0000256" key="9">
    <source>
        <dbReference type="SAM" id="Phobius"/>
    </source>
</evidence>
<evidence type="ECO:0000256" key="10">
    <source>
        <dbReference type="SAM" id="SignalP"/>
    </source>
</evidence>
<dbReference type="SMART" id="SM00181">
    <property type="entry name" value="EGF"/>
    <property type="match status" value="4"/>
</dbReference>
<dbReference type="SUPFAM" id="SSF57424">
    <property type="entry name" value="LDL receptor-like module"/>
    <property type="match status" value="1"/>
</dbReference>
<dbReference type="EMBL" id="CAJNOE010001907">
    <property type="protein sequence ID" value="CAF1457476.1"/>
    <property type="molecule type" value="Genomic_DNA"/>
</dbReference>
<dbReference type="PROSITE" id="PS01186">
    <property type="entry name" value="EGF_2"/>
    <property type="match status" value="1"/>
</dbReference>
<feature type="disulfide bond" evidence="7">
    <location>
        <begin position="1230"/>
        <end position="1239"/>
    </location>
</feature>
<feature type="transmembrane region" description="Helical" evidence="9">
    <location>
        <begin position="1776"/>
        <end position="1798"/>
    </location>
</feature>
<keyword evidence="3" id="KW-0677">Repeat</keyword>
<dbReference type="Gene3D" id="2.10.25.10">
    <property type="entry name" value="Laminin"/>
    <property type="match status" value="2"/>
</dbReference>
<protein>
    <submittedName>
        <fullName evidence="13">Uncharacterized protein</fullName>
    </submittedName>
</protein>
<evidence type="ECO:0000259" key="12">
    <source>
        <dbReference type="PROSITE" id="PS50262"/>
    </source>
</evidence>
<evidence type="ECO:0000313" key="14">
    <source>
        <dbReference type="EMBL" id="CAF4025809.1"/>
    </source>
</evidence>
<dbReference type="Proteomes" id="UP000663868">
    <property type="component" value="Unassembled WGS sequence"/>
</dbReference>
<dbReference type="EMBL" id="CAJOBB010003186">
    <property type="protein sequence ID" value="CAF4025809.1"/>
    <property type="molecule type" value="Genomic_DNA"/>
</dbReference>
<feature type="signal peptide" evidence="10">
    <location>
        <begin position="1"/>
        <end position="20"/>
    </location>
</feature>
<dbReference type="PRINTS" id="PR00261">
    <property type="entry name" value="LDLRECEPTOR"/>
</dbReference>
<keyword evidence="7" id="KW-0245">EGF-like domain</keyword>